<dbReference type="PANTHER" id="PTHR13520">
    <property type="entry name" value="RAD50-INTERACTING PROTEIN 1 RINT-1"/>
    <property type="match status" value="1"/>
</dbReference>
<dbReference type="OrthoDB" id="2189254at2759"/>
<dbReference type="AlphaFoldDB" id="A0A2B7YCT5"/>
<dbReference type="InterPro" id="IPR042044">
    <property type="entry name" value="EXOC6PINT-1/Sec15/Tip20_C_dom2"/>
</dbReference>
<dbReference type="Pfam" id="PF04437">
    <property type="entry name" value="RINT1_TIP1"/>
    <property type="match status" value="1"/>
</dbReference>
<gene>
    <name evidence="2" type="ORF">AJ80_04317</name>
</gene>
<protein>
    <recommendedName>
        <fullName evidence="4">RINT-1 family protein</fullName>
    </recommendedName>
</protein>
<keyword evidence="1" id="KW-0175">Coiled coil</keyword>
<reference evidence="2 3" key="1">
    <citation type="submission" date="2017-10" db="EMBL/GenBank/DDBJ databases">
        <title>Comparative genomics in systemic dimorphic fungi from Ajellomycetaceae.</title>
        <authorList>
            <person name="Munoz J.F."/>
            <person name="Mcewen J.G."/>
            <person name="Clay O.K."/>
            <person name="Cuomo C.A."/>
        </authorList>
    </citation>
    <scope>NUCLEOTIDE SEQUENCE [LARGE SCALE GENOMIC DNA]</scope>
    <source>
        <strain evidence="2 3">UAMH7299</strain>
    </source>
</reference>
<accession>A0A2B7YCT5</accession>
<sequence length="832" mass="93431">MANASYNASVEQYVNNALRTAQDLESLDSLLQNLQSQQELQRRQLSEAEEILRNATKVSIDHNETVRRKAEKFNRQQADIDKRLMVVTQSDTSDEAVKEFETLMERLRRLDIAKGYMELLDDVEKLSKEALKVVNSAPRLALPPYTRLRSVCSALKFAQPAAEGAAPHLVDRAEKLANTLRDQMVKAFGDNLRKALEKMKWPSKELDLRPELILEWTDAVDLLLELQEPELEAAAPSCSSRTSRWEPCVLLPLGVMVHPLELRFKYHFSGDRATNRLDKPEYFLSHVVDLINTHGGFFATYLQPIFDRRAGGANPNLAWAYSDAIFSYITSLFPMLRDKISTLLPKISDHPQLLSHFMHELMKFDDEIRDVWSYSPDPYSEESWKGLTWEVLIKQDWFARWLQVEKDFALARYQDIIDTPDSGEIDYDGVQPTATKPTKAAIRVNDLLETITERYRPLSSFSQKLRFLIDIQITIFDQFHERLHSGLEAYLAMTSAIGRTVQGSVAKGELEGVAGLERLCRIFGSAEYLEKKMQDWSDDVFFLELWSDLQERVKENSRTGRLVAGPMTISDVAARTSSTVADSNNGHDDVADGALFDETASAYRRLRMRSESVIVSSLVSSATTALRPYLRVSTWTSLSPTGSNNPITPSMDLAAAIRTLSTELSFLARVLALAPLRRITRQLLLSIQTYLWDNILMRNTFSTNGVTQLIHDVESICVVIDAAMSSTGSGASSSIRGEAARVMRKLKEGLLLLGLRVKADGGASSIQESTDEAGPDTGEGPVATPALGLWEAEKRVFANNESARSVLAELRIEMLSEAEARAVLERRVELRS</sequence>
<dbReference type="STRING" id="1447883.A0A2B7YCT5"/>
<dbReference type="Proteomes" id="UP000224634">
    <property type="component" value="Unassembled WGS sequence"/>
</dbReference>
<evidence type="ECO:0000313" key="2">
    <source>
        <dbReference type="EMBL" id="PGH18899.1"/>
    </source>
</evidence>
<evidence type="ECO:0000313" key="3">
    <source>
        <dbReference type="Proteomes" id="UP000224634"/>
    </source>
</evidence>
<dbReference type="GO" id="GO:0060628">
    <property type="term" value="P:regulation of ER to Golgi vesicle-mediated transport"/>
    <property type="evidence" value="ECO:0007669"/>
    <property type="project" value="TreeGrafter"/>
</dbReference>
<keyword evidence="3" id="KW-1185">Reference proteome</keyword>
<dbReference type="EMBL" id="PDNA01000054">
    <property type="protein sequence ID" value="PGH18899.1"/>
    <property type="molecule type" value="Genomic_DNA"/>
</dbReference>
<dbReference type="Gene3D" id="1.20.58.670">
    <property type="entry name" value="Dsl1p vesicle tethering complex, Tip20p subunit, domain D"/>
    <property type="match status" value="1"/>
</dbReference>
<dbReference type="PROSITE" id="PS51386">
    <property type="entry name" value="RINT1_TIP20"/>
    <property type="match status" value="1"/>
</dbReference>
<comment type="caution">
    <text evidence="2">The sequence shown here is derived from an EMBL/GenBank/DDBJ whole genome shotgun (WGS) entry which is preliminary data.</text>
</comment>
<dbReference type="PANTHER" id="PTHR13520:SF0">
    <property type="entry name" value="RAD50-INTERACTING PROTEIN 1"/>
    <property type="match status" value="1"/>
</dbReference>
<proteinExistence type="predicted"/>
<dbReference type="GO" id="GO:0070939">
    <property type="term" value="C:Dsl1/NZR complex"/>
    <property type="evidence" value="ECO:0007669"/>
    <property type="project" value="InterPro"/>
</dbReference>
<name>A0A2B7YCT5_POLH7</name>
<organism evidence="2 3">
    <name type="scientific">Polytolypa hystricis (strain UAMH7299)</name>
    <dbReference type="NCBI Taxonomy" id="1447883"/>
    <lineage>
        <taxon>Eukaryota</taxon>
        <taxon>Fungi</taxon>
        <taxon>Dikarya</taxon>
        <taxon>Ascomycota</taxon>
        <taxon>Pezizomycotina</taxon>
        <taxon>Eurotiomycetes</taxon>
        <taxon>Eurotiomycetidae</taxon>
        <taxon>Onygenales</taxon>
        <taxon>Onygenales incertae sedis</taxon>
        <taxon>Polytolypa</taxon>
    </lineage>
</organism>
<dbReference type="InterPro" id="IPR007528">
    <property type="entry name" value="RINT1_Tip20"/>
</dbReference>
<dbReference type="GO" id="GO:0006888">
    <property type="term" value="P:endoplasmic reticulum to Golgi vesicle-mediated transport"/>
    <property type="evidence" value="ECO:0007669"/>
    <property type="project" value="InterPro"/>
</dbReference>
<evidence type="ECO:0008006" key="4">
    <source>
        <dbReference type="Google" id="ProtNLM"/>
    </source>
</evidence>
<evidence type="ECO:0000256" key="1">
    <source>
        <dbReference type="SAM" id="Coils"/>
    </source>
</evidence>
<dbReference type="GO" id="GO:0006890">
    <property type="term" value="P:retrograde vesicle-mediated transport, Golgi to endoplasmic reticulum"/>
    <property type="evidence" value="ECO:0007669"/>
    <property type="project" value="InterPro"/>
</dbReference>
<feature type="coiled-coil region" evidence="1">
    <location>
        <begin position="24"/>
        <end position="51"/>
    </location>
</feature>